<dbReference type="Gene3D" id="3.30.560.10">
    <property type="entry name" value="Glucose Oxidase, domain 3"/>
    <property type="match status" value="1"/>
</dbReference>
<dbReference type="OrthoDB" id="9785276at2"/>
<dbReference type="GO" id="GO:0016614">
    <property type="term" value="F:oxidoreductase activity, acting on CH-OH group of donors"/>
    <property type="evidence" value="ECO:0007669"/>
    <property type="project" value="InterPro"/>
</dbReference>
<keyword evidence="3 6" id="KW-0285">Flavoprotein</keyword>
<dbReference type="SUPFAM" id="SSF54373">
    <property type="entry name" value="FAD-linked reductases, C-terminal domain"/>
    <property type="match status" value="1"/>
</dbReference>
<gene>
    <name evidence="9" type="ORF">GS660_01655</name>
</gene>
<evidence type="ECO:0000313" key="9">
    <source>
        <dbReference type="EMBL" id="MZQ87799.1"/>
    </source>
</evidence>
<dbReference type="SUPFAM" id="SSF51905">
    <property type="entry name" value="FAD/NAD(P)-binding domain"/>
    <property type="match status" value="1"/>
</dbReference>
<dbReference type="PANTHER" id="PTHR11552">
    <property type="entry name" value="GLUCOSE-METHANOL-CHOLINE GMC OXIDOREDUCTASE"/>
    <property type="match status" value="1"/>
</dbReference>
<dbReference type="Pfam" id="PF05199">
    <property type="entry name" value="GMC_oxred_C"/>
    <property type="match status" value="1"/>
</dbReference>
<protein>
    <submittedName>
        <fullName evidence="9">GMC family oxidoreductase</fullName>
    </submittedName>
</protein>
<evidence type="ECO:0000256" key="6">
    <source>
        <dbReference type="RuleBase" id="RU003968"/>
    </source>
</evidence>
<accession>A0A6L8VES1</accession>
<comment type="caution">
    <text evidence="9">The sequence shown here is derived from an EMBL/GenBank/DDBJ whole genome shotgun (WGS) entry which is preliminary data.</text>
</comment>
<dbReference type="InterPro" id="IPR036188">
    <property type="entry name" value="FAD/NAD-bd_sf"/>
</dbReference>
<evidence type="ECO:0000256" key="1">
    <source>
        <dbReference type="ARBA" id="ARBA00001974"/>
    </source>
</evidence>
<dbReference type="InterPro" id="IPR000172">
    <property type="entry name" value="GMC_OxRdtase_N"/>
</dbReference>
<evidence type="ECO:0000313" key="10">
    <source>
        <dbReference type="Proteomes" id="UP000477083"/>
    </source>
</evidence>
<reference evidence="9 10" key="1">
    <citation type="submission" date="2020-01" db="EMBL/GenBank/DDBJ databases">
        <title>Frigidibacter albus SP32T (=CGMCC 1.13995T).</title>
        <authorList>
            <person name="Liao X."/>
        </authorList>
    </citation>
    <scope>NUCLEOTIDE SEQUENCE [LARGE SCALE GENOMIC DNA]</scope>
    <source>
        <strain evidence="9 10">SP32</strain>
    </source>
</reference>
<dbReference type="PROSITE" id="PS00623">
    <property type="entry name" value="GMC_OXRED_1"/>
    <property type="match status" value="1"/>
</dbReference>
<evidence type="ECO:0000256" key="4">
    <source>
        <dbReference type="ARBA" id="ARBA00022827"/>
    </source>
</evidence>
<feature type="domain" description="Glucose-methanol-choline oxidoreductase N-terminal" evidence="8">
    <location>
        <begin position="249"/>
        <end position="263"/>
    </location>
</feature>
<dbReference type="Pfam" id="PF00732">
    <property type="entry name" value="GMC_oxred_N"/>
    <property type="match status" value="1"/>
</dbReference>
<dbReference type="AlphaFoldDB" id="A0A6L8VES1"/>
<dbReference type="PANTHER" id="PTHR11552:SF147">
    <property type="entry name" value="CHOLINE DEHYDROGENASE, MITOCHONDRIAL"/>
    <property type="match status" value="1"/>
</dbReference>
<dbReference type="Proteomes" id="UP000477083">
    <property type="component" value="Unassembled WGS sequence"/>
</dbReference>
<feature type="binding site" evidence="5">
    <location>
        <position position="216"/>
    </location>
    <ligand>
        <name>FAD</name>
        <dbReference type="ChEBI" id="CHEBI:57692"/>
    </ligand>
</feature>
<feature type="domain" description="Glucose-methanol-choline oxidoreductase N-terminal" evidence="7">
    <location>
        <begin position="79"/>
        <end position="102"/>
    </location>
</feature>
<keyword evidence="4 5" id="KW-0274">FAD</keyword>
<dbReference type="PROSITE" id="PS00624">
    <property type="entry name" value="GMC_OXRED_2"/>
    <property type="match status" value="1"/>
</dbReference>
<comment type="similarity">
    <text evidence="2 6">Belongs to the GMC oxidoreductase family.</text>
</comment>
<dbReference type="InterPro" id="IPR012132">
    <property type="entry name" value="GMC_OxRdtase"/>
</dbReference>
<evidence type="ECO:0000256" key="5">
    <source>
        <dbReference type="PIRSR" id="PIRSR000137-2"/>
    </source>
</evidence>
<comment type="cofactor">
    <cofactor evidence="1 5">
        <name>FAD</name>
        <dbReference type="ChEBI" id="CHEBI:57692"/>
    </cofactor>
</comment>
<dbReference type="InterPro" id="IPR007867">
    <property type="entry name" value="GMC_OxRtase_C"/>
</dbReference>
<evidence type="ECO:0000259" key="7">
    <source>
        <dbReference type="PROSITE" id="PS00623"/>
    </source>
</evidence>
<sequence>MFDYIIVGAGSAGCVLANRLSADPGTRVCLIEAGGRDRNPLIHMPLGLAAMARNRRINWAFDTAPEPALNGRRLYWPRGKVLGGSSSINAMIYMRGHPADYAGWAAAAGPMWGWDRARALFLRMEGNTALADAHHGTDGPLTVSDLREVNPMSRAFVQAGVECQFPRNRDFNGESQEGVGLYQVTQRNGRRFSAARAFLAPVRQRPNLTVETGAQVERVLFQGRRAIGVRLQGRDLLLKEGGEVILAAGAVKSPHLLMLSGIGPAAELARHGIALLHEAPEVGENLADHLDITVMSCTTGREPIGLAPSFLPRALRAAWRFATKGTGELTSNVAEAGGFVRSDAGRDRPNLQFHFLPAYLRDHGRQISWGYGVTLHVCDLLPQSRGRIGLTSADPTSPPRIEANYLGHPDDIGVLLNGLKIARQVMAAPALASRIRAEVLPGPAVQSDADLIADIRARAETIYHPVGTCRMGADAASVADPQGRVRGVEGLRVVDASIMPAIIAGNTNAPTMMIAENVADMMLGVE</sequence>
<keyword evidence="10" id="KW-1185">Reference proteome</keyword>
<evidence type="ECO:0000256" key="3">
    <source>
        <dbReference type="ARBA" id="ARBA00022630"/>
    </source>
</evidence>
<name>A0A6L8VES1_9RHOB</name>
<feature type="binding site" evidence="5">
    <location>
        <position position="81"/>
    </location>
    <ligand>
        <name>FAD</name>
        <dbReference type="ChEBI" id="CHEBI:57692"/>
    </ligand>
</feature>
<proteinExistence type="inferred from homology"/>
<dbReference type="GO" id="GO:0050660">
    <property type="term" value="F:flavin adenine dinucleotide binding"/>
    <property type="evidence" value="ECO:0007669"/>
    <property type="project" value="InterPro"/>
</dbReference>
<dbReference type="Gene3D" id="3.50.50.60">
    <property type="entry name" value="FAD/NAD(P)-binding domain"/>
    <property type="match status" value="1"/>
</dbReference>
<evidence type="ECO:0000256" key="2">
    <source>
        <dbReference type="ARBA" id="ARBA00010790"/>
    </source>
</evidence>
<dbReference type="EMBL" id="WWNR01000001">
    <property type="protein sequence ID" value="MZQ87799.1"/>
    <property type="molecule type" value="Genomic_DNA"/>
</dbReference>
<dbReference type="PIRSF" id="PIRSF000137">
    <property type="entry name" value="Alcohol_oxidase"/>
    <property type="match status" value="1"/>
</dbReference>
<evidence type="ECO:0000259" key="8">
    <source>
        <dbReference type="PROSITE" id="PS00624"/>
    </source>
</evidence>
<dbReference type="RefSeq" id="WP_161342730.1">
    <property type="nucleotide sequence ID" value="NZ_BMGW01000001.1"/>
</dbReference>
<organism evidence="9 10">
    <name type="scientific">Frigidibacter albus</name>
    <dbReference type="NCBI Taxonomy" id="1465486"/>
    <lineage>
        <taxon>Bacteria</taxon>
        <taxon>Pseudomonadati</taxon>
        <taxon>Pseudomonadota</taxon>
        <taxon>Alphaproteobacteria</taxon>
        <taxon>Rhodobacterales</taxon>
        <taxon>Paracoccaceae</taxon>
        <taxon>Frigidibacter</taxon>
    </lineage>
</organism>